<keyword evidence="3" id="KW-0963">Cytoplasm</keyword>
<dbReference type="GO" id="GO:0005524">
    <property type="term" value="F:ATP binding"/>
    <property type="evidence" value="ECO:0007669"/>
    <property type="project" value="UniProtKB-UniRule"/>
</dbReference>
<comment type="function">
    <text evidence="3">Catalyzes the phosphorylation of the 3'-hydroxyl group of dephosphocoenzyme A to form coenzyme A.</text>
</comment>
<keyword evidence="3 6" id="KW-0418">Kinase</keyword>
<proteinExistence type="inferred from homology"/>
<comment type="subcellular location">
    <subcellularLocation>
        <location evidence="3">Cytoplasm</location>
    </subcellularLocation>
</comment>
<dbReference type="GO" id="GO:0015937">
    <property type="term" value="P:coenzyme A biosynthetic process"/>
    <property type="evidence" value="ECO:0007669"/>
    <property type="project" value="UniProtKB-UniRule"/>
</dbReference>
<dbReference type="PANTHER" id="PTHR10695">
    <property type="entry name" value="DEPHOSPHO-COA KINASE-RELATED"/>
    <property type="match status" value="1"/>
</dbReference>
<dbReference type="CDD" id="cd02022">
    <property type="entry name" value="DPCK"/>
    <property type="match status" value="1"/>
</dbReference>
<name>A0A9D2SIX5_9FIRM</name>
<keyword evidence="2 3" id="KW-0067">ATP-binding</keyword>
<evidence type="ECO:0000256" key="2">
    <source>
        <dbReference type="ARBA" id="ARBA00022840"/>
    </source>
</evidence>
<dbReference type="EC" id="2.7.1.24" evidence="3 4"/>
<sequence>MENRRGQGFLLGLTGGVGAGKSTVLSYLEEAYGFHVIQTDLTARRLMEPGMEGFQTAVRLFGADILDASGAICRPVLAERMFREPEKRRQSDAAIHPLVWKAVREEAAAFRNGPVVIETAVPGKEFRDSCREIWYLYTSEEIRAARLRESRGYSAEKIRDIMASQADEETFAGQADERLDNSGSPEQTRKQIDRLLAERGIPLKAAKQQQKQRNGSDSGWPER</sequence>
<dbReference type="NCBIfam" id="TIGR00152">
    <property type="entry name" value="dephospho-CoA kinase"/>
    <property type="match status" value="1"/>
</dbReference>
<reference evidence="6" key="2">
    <citation type="submission" date="2021-04" db="EMBL/GenBank/DDBJ databases">
        <authorList>
            <person name="Gilroy R."/>
        </authorList>
    </citation>
    <scope>NUCLEOTIDE SEQUENCE</scope>
    <source>
        <strain evidence="6">CHK180-15479</strain>
    </source>
</reference>
<comment type="pathway">
    <text evidence="3">Cofactor biosynthesis; coenzyme A biosynthesis; CoA from (R)-pantothenate: step 5/5.</text>
</comment>
<gene>
    <name evidence="3 6" type="primary">coaE</name>
    <name evidence="6" type="ORF">H9704_11275</name>
</gene>
<dbReference type="EMBL" id="DWWT01000058">
    <property type="protein sequence ID" value="HJC06713.1"/>
    <property type="molecule type" value="Genomic_DNA"/>
</dbReference>
<feature type="compositionally biased region" description="Basic and acidic residues" evidence="5">
    <location>
        <begin position="187"/>
        <end position="197"/>
    </location>
</feature>
<dbReference type="PROSITE" id="PS51219">
    <property type="entry name" value="DPCK"/>
    <property type="match status" value="1"/>
</dbReference>
<feature type="region of interest" description="Disordered" evidence="5">
    <location>
        <begin position="174"/>
        <end position="223"/>
    </location>
</feature>
<keyword evidence="3" id="KW-0173">Coenzyme A biosynthesis</keyword>
<evidence type="ECO:0000256" key="1">
    <source>
        <dbReference type="ARBA" id="ARBA00022741"/>
    </source>
</evidence>
<dbReference type="InterPro" id="IPR027417">
    <property type="entry name" value="P-loop_NTPase"/>
</dbReference>
<evidence type="ECO:0000256" key="5">
    <source>
        <dbReference type="SAM" id="MobiDB-lite"/>
    </source>
</evidence>
<dbReference type="HAMAP" id="MF_00376">
    <property type="entry name" value="Dephospho_CoA_kinase"/>
    <property type="match status" value="1"/>
</dbReference>
<feature type="compositionally biased region" description="Polar residues" evidence="5">
    <location>
        <begin position="207"/>
        <end position="217"/>
    </location>
</feature>
<dbReference type="InterPro" id="IPR001977">
    <property type="entry name" value="Depp_CoAkinase"/>
</dbReference>
<dbReference type="AlphaFoldDB" id="A0A9D2SIX5"/>
<dbReference type="GO" id="GO:0004140">
    <property type="term" value="F:dephospho-CoA kinase activity"/>
    <property type="evidence" value="ECO:0007669"/>
    <property type="project" value="UniProtKB-UniRule"/>
</dbReference>
<reference evidence="6" key="1">
    <citation type="journal article" date="2021" name="PeerJ">
        <title>Extensive microbial diversity within the chicken gut microbiome revealed by metagenomics and culture.</title>
        <authorList>
            <person name="Gilroy R."/>
            <person name="Ravi A."/>
            <person name="Getino M."/>
            <person name="Pursley I."/>
            <person name="Horton D.L."/>
            <person name="Alikhan N.F."/>
            <person name="Baker D."/>
            <person name="Gharbi K."/>
            <person name="Hall N."/>
            <person name="Watson M."/>
            <person name="Adriaenssens E.M."/>
            <person name="Foster-Nyarko E."/>
            <person name="Jarju S."/>
            <person name="Secka A."/>
            <person name="Antonio M."/>
            <person name="Oren A."/>
            <person name="Chaudhuri R.R."/>
            <person name="La Ragione R."/>
            <person name="Hildebrand F."/>
            <person name="Pallen M.J."/>
        </authorList>
    </citation>
    <scope>NUCLEOTIDE SEQUENCE</scope>
    <source>
        <strain evidence="6">CHK180-15479</strain>
    </source>
</reference>
<dbReference type="Proteomes" id="UP000823910">
    <property type="component" value="Unassembled WGS sequence"/>
</dbReference>
<comment type="caution">
    <text evidence="6">The sequence shown here is derived from an EMBL/GenBank/DDBJ whole genome shotgun (WGS) entry which is preliminary data.</text>
</comment>
<evidence type="ECO:0000256" key="3">
    <source>
        <dbReference type="HAMAP-Rule" id="MF_00376"/>
    </source>
</evidence>
<feature type="binding site" evidence="3">
    <location>
        <begin position="18"/>
        <end position="23"/>
    </location>
    <ligand>
        <name>ATP</name>
        <dbReference type="ChEBI" id="CHEBI:30616"/>
    </ligand>
</feature>
<protein>
    <recommendedName>
        <fullName evidence="3 4">Dephospho-CoA kinase</fullName>
        <ecNumber evidence="3 4">2.7.1.24</ecNumber>
    </recommendedName>
    <alternativeName>
        <fullName evidence="3">Dephosphocoenzyme A kinase</fullName>
    </alternativeName>
</protein>
<comment type="similarity">
    <text evidence="3">Belongs to the CoaE family.</text>
</comment>
<evidence type="ECO:0000313" key="7">
    <source>
        <dbReference type="Proteomes" id="UP000823910"/>
    </source>
</evidence>
<accession>A0A9D2SIX5</accession>
<keyword evidence="1 3" id="KW-0547">Nucleotide-binding</keyword>
<evidence type="ECO:0000256" key="4">
    <source>
        <dbReference type="NCBIfam" id="TIGR00152"/>
    </source>
</evidence>
<dbReference type="Gene3D" id="3.40.50.300">
    <property type="entry name" value="P-loop containing nucleotide triphosphate hydrolases"/>
    <property type="match status" value="1"/>
</dbReference>
<dbReference type="PANTHER" id="PTHR10695:SF46">
    <property type="entry name" value="BIFUNCTIONAL COENZYME A SYNTHASE-RELATED"/>
    <property type="match status" value="1"/>
</dbReference>
<dbReference type="Pfam" id="PF01121">
    <property type="entry name" value="CoaE"/>
    <property type="match status" value="1"/>
</dbReference>
<comment type="catalytic activity">
    <reaction evidence="3">
        <text>3'-dephospho-CoA + ATP = ADP + CoA + H(+)</text>
        <dbReference type="Rhea" id="RHEA:18245"/>
        <dbReference type="ChEBI" id="CHEBI:15378"/>
        <dbReference type="ChEBI" id="CHEBI:30616"/>
        <dbReference type="ChEBI" id="CHEBI:57287"/>
        <dbReference type="ChEBI" id="CHEBI:57328"/>
        <dbReference type="ChEBI" id="CHEBI:456216"/>
        <dbReference type="EC" id="2.7.1.24"/>
    </reaction>
</comment>
<keyword evidence="3 6" id="KW-0808">Transferase</keyword>
<organism evidence="6 7">
    <name type="scientific">Candidatus Enterocloster excrementipullorum</name>
    <dbReference type="NCBI Taxonomy" id="2838559"/>
    <lineage>
        <taxon>Bacteria</taxon>
        <taxon>Bacillati</taxon>
        <taxon>Bacillota</taxon>
        <taxon>Clostridia</taxon>
        <taxon>Lachnospirales</taxon>
        <taxon>Lachnospiraceae</taxon>
        <taxon>Enterocloster</taxon>
    </lineage>
</organism>
<evidence type="ECO:0000313" key="6">
    <source>
        <dbReference type="EMBL" id="HJC06713.1"/>
    </source>
</evidence>
<dbReference type="SUPFAM" id="SSF52540">
    <property type="entry name" value="P-loop containing nucleoside triphosphate hydrolases"/>
    <property type="match status" value="1"/>
</dbReference>
<dbReference type="GO" id="GO:0005737">
    <property type="term" value="C:cytoplasm"/>
    <property type="evidence" value="ECO:0007669"/>
    <property type="project" value="UniProtKB-SubCell"/>
</dbReference>